<evidence type="ECO:0000313" key="2">
    <source>
        <dbReference type="Proteomes" id="UP000268857"/>
    </source>
</evidence>
<dbReference type="OrthoDB" id="9805159at2"/>
<dbReference type="Gene3D" id="3.20.20.80">
    <property type="entry name" value="Glycosidases"/>
    <property type="match status" value="1"/>
</dbReference>
<dbReference type="AlphaFoldDB" id="A0A3S0XKR1"/>
<dbReference type="STRING" id="211165.GCA_000317285_01217"/>
<dbReference type="RefSeq" id="WP_016874035.1">
    <property type="nucleotide sequence ID" value="NZ_AJLN01000048.1"/>
</dbReference>
<dbReference type="InterPro" id="IPR017853">
    <property type="entry name" value="GH"/>
</dbReference>
<gene>
    <name evidence="1" type="ORF">PCC6912_63880</name>
</gene>
<accession>A0A3S0XKR1</accession>
<dbReference type="SUPFAM" id="SSF51445">
    <property type="entry name" value="(Trans)glycosidases"/>
    <property type="match status" value="1"/>
</dbReference>
<reference evidence="1 2" key="1">
    <citation type="journal article" date="2019" name="Genome Biol. Evol.">
        <title>Day and night: Metabolic profiles and evolutionary relationships of six axenic non-marine cyanobacteria.</title>
        <authorList>
            <person name="Will S.E."/>
            <person name="Henke P."/>
            <person name="Boedeker C."/>
            <person name="Huang S."/>
            <person name="Brinkmann H."/>
            <person name="Rohde M."/>
            <person name="Jarek M."/>
            <person name="Friedl T."/>
            <person name="Seufert S."/>
            <person name="Schumacher M."/>
            <person name="Overmann J."/>
            <person name="Neumann-Schaal M."/>
            <person name="Petersen J."/>
        </authorList>
    </citation>
    <scope>NUCLEOTIDE SEQUENCE [LARGE SCALE GENOMIC DNA]</scope>
    <source>
        <strain evidence="1 2">PCC 6912</strain>
    </source>
</reference>
<organism evidence="1 2">
    <name type="scientific">Chlorogloeopsis fritschii PCC 6912</name>
    <dbReference type="NCBI Taxonomy" id="211165"/>
    <lineage>
        <taxon>Bacteria</taxon>
        <taxon>Bacillati</taxon>
        <taxon>Cyanobacteriota</taxon>
        <taxon>Cyanophyceae</taxon>
        <taxon>Nostocales</taxon>
        <taxon>Chlorogloeopsidaceae</taxon>
        <taxon>Chlorogloeopsis</taxon>
    </lineage>
</organism>
<keyword evidence="2" id="KW-1185">Reference proteome</keyword>
<sequence length="132" mass="15021">MAPGGDYLNLFIEHTNDFGSHRSLGNRHVFVLDDHVFGEKIRFSAEIPDDSPVKDYQVVAATAFQLFTLGIPCIYYGTEQAFADPAQSQFQFIRAEGWKDPGNFGDRYLRETMFSGEHPRANFKEDLTTHVK</sequence>
<dbReference type="Proteomes" id="UP000268857">
    <property type="component" value="Unassembled WGS sequence"/>
</dbReference>
<dbReference type="EMBL" id="RSCJ01000052">
    <property type="protein sequence ID" value="RUR72296.1"/>
    <property type="molecule type" value="Genomic_DNA"/>
</dbReference>
<comment type="caution">
    <text evidence="1">The sequence shown here is derived from an EMBL/GenBank/DDBJ whole genome shotgun (WGS) entry which is preliminary data.</text>
</comment>
<proteinExistence type="predicted"/>
<protein>
    <recommendedName>
        <fullName evidence="3">Glycosyl hydrolase family 13 catalytic domain-containing protein</fullName>
    </recommendedName>
</protein>
<name>A0A3S0XKR1_CHLFR</name>
<evidence type="ECO:0008006" key="3">
    <source>
        <dbReference type="Google" id="ProtNLM"/>
    </source>
</evidence>
<evidence type="ECO:0000313" key="1">
    <source>
        <dbReference type="EMBL" id="RUR72296.1"/>
    </source>
</evidence>